<evidence type="ECO:0000256" key="1">
    <source>
        <dbReference type="SAM" id="MobiDB-lite"/>
    </source>
</evidence>
<keyword evidence="3" id="KW-1185">Reference proteome</keyword>
<dbReference type="Proteomes" id="UP001190700">
    <property type="component" value="Unassembled WGS sequence"/>
</dbReference>
<evidence type="ECO:0000313" key="3">
    <source>
        <dbReference type="Proteomes" id="UP001190700"/>
    </source>
</evidence>
<accession>A0AAE0GKL4</accession>
<gene>
    <name evidence="2" type="ORF">CYMTET_12412</name>
</gene>
<protein>
    <submittedName>
        <fullName evidence="2">Uncharacterized protein</fullName>
    </submittedName>
</protein>
<feature type="compositionally biased region" description="Low complexity" evidence="1">
    <location>
        <begin position="483"/>
        <end position="492"/>
    </location>
</feature>
<sequence>MYMTWNTSAVILGLETPEPPYPDVTFDVLVNDEMALTSSVQVELESGTNPVDIRVRVTSLPFIYTDYLVFITIVPEEPPYLTCIVVDTAGTSGARLQPDFTREITFYTLDLPYYSTGTEYSIGTATSGYGVRVEADRSEDISIVNNHTGCGGDGQGLKVWVAYPDCTFSVTQFHIYNISDPEQAAIASYVIYVEVACPPPPSPPPPSPPPPPPVPESPPPPPPTPPPPLAASLIDLIVGILYQTQSTNAGHAQGRRQLLQSVYPTLIDVDKSQDGDFLHILELVTNEGQINPEYATLFPSFHPDEFRYQLYVQWNASSVVFNATADTPATDSMNRTITVDGSPHTQGGTEILLDTGTRPVYILTYVTEVPNIYQQYVVFANKLPRERDFLLESLAVAPDDFKLWPQFHPRVTYYSIRLPHTQTWLAYNATVKEGYGILLKSETFTWNYATSRPPWTEFPRDEDNLVPTAAPSITDDEDDASDGDANSPTLATLPPPSAAPNSVTSSPPDNYTWDDIPPPPPSEGSHETQEMPPSPPPGR</sequence>
<proteinExistence type="predicted"/>
<reference evidence="2 3" key="1">
    <citation type="journal article" date="2015" name="Genome Biol. Evol.">
        <title>Comparative Genomics of a Bacterivorous Green Alga Reveals Evolutionary Causalities and Consequences of Phago-Mixotrophic Mode of Nutrition.</title>
        <authorList>
            <person name="Burns J.A."/>
            <person name="Paasch A."/>
            <person name="Narechania A."/>
            <person name="Kim E."/>
        </authorList>
    </citation>
    <scope>NUCLEOTIDE SEQUENCE [LARGE SCALE GENOMIC DNA]</scope>
    <source>
        <strain evidence="2 3">PLY_AMNH</strain>
    </source>
</reference>
<feature type="region of interest" description="Disordered" evidence="1">
    <location>
        <begin position="200"/>
        <end position="228"/>
    </location>
</feature>
<organism evidence="2 3">
    <name type="scientific">Cymbomonas tetramitiformis</name>
    <dbReference type="NCBI Taxonomy" id="36881"/>
    <lineage>
        <taxon>Eukaryota</taxon>
        <taxon>Viridiplantae</taxon>
        <taxon>Chlorophyta</taxon>
        <taxon>Pyramimonadophyceae</taxon>
        <taxon>Pyramimonadales</taxon>
        <taxon>Pyramimonadaceae</taxon>
        <taxon>Cymbomonas</taxon>
    </lineage>
</organism>
<dbReference type="EMBL" id="LGRX02004702">
    <property type="protein sequence ID" value="KAK3279717.1"/>
    <property type="molecule type" value="Genomic_DNA"/>
</dbReference>
<feature type="region of interest" description="Disordered" evidence="1">
    <location>
        <begin position="452"/>
        <end position="539"/>
    </location>
</feature>
<evidence type="ECO:0000313" key="2">
    <source>
        <dbReference type="EMBL" id="KAK3279717.1"/>
    </source>
</evidence>
<dbReference type="AlphaFoldDB" id="A0AAE0GKL4"/>
<comment type="caution">
    <text evidence="2">The sequence shown here is derived from an EMBL/GenBank/DDBJ whole genome shotgun (WGS) entry which is preliminary data.</text>
</comment>
<name>A0AAE0GKL4_9CHLO</name>